<protein>
    <submittedName>
        <fullName evidence="4">Cell wall anchor protein</fullName>
    </submittedName>
</protein>
<dbReference type="EMBL" id="JAAHBZ010000001">
    <property type="protein sequence ID" value="NES26226.1"/>
    <property type="molecule type" value="Genomic_DNA"/>
</dbReference>
<accession>A0AAJ2ZB15</accession>
<evidence type="ECO:0000313" key="7">
    <source>
        <dbReference type="Proteomes" id="UP000477779"/>
    </source>
</evidence>
<evidence type="ECO:0000256" key="3">
    <source>
        <dbReference type="SAM" id="SignalP"/>
    </source>
</evidence>
<dbReference type="EMBL" id="CP045309">
    <property type="protein sequence ID" value="QGL50415.1"/>
    <property type="molecule type" value="Genomic_DNA"/>
</dbReference>
<feature type="chain" id="PRO_5042553997" evidence="3">
    <location>
        <begin position="33"/>
        <end position="414"/>
    </location>
</feature>
<evidence type="ECO:0000313" key="6">
    <source>
        <dbReference type="Proteomes" id="UP000402241"/>
    </source>
</evidence>
<sequence length="414" mass="42274">MTFLHRSALARAGVVTLLAAGGLGVVAGPAQAADQADLQLIPLSYQLAKGVEEARAKPFKFQVDNTTGTAGAKDVRVTVETKGLKPRKVGVVVPEGCEVDGTEFSCLLGDLAAGTTEDFGIPLFSTGGKGAAGTLRVTISAATADPDLENNTVEHDITVTEPGYDLTTWVQDVYADVQVDGDEAGESGLKPVRPGETAPLDWAVFNDGSRRATGVAYGIALPAGVTFAELPEGCVEQDLGGLATAYCEDGGAVLKPGEYYTAGVRVKVRADVTEPVLRPGFVFASGLDAASGEPEEEPRVASSAQRRTFTETDDGDNTAQFDVFVDLTTQPTPTPTPTAQPTPTAEPTPSGGATASPAPTAGGGAGGGLPVTGVQVGLIGGIGAAILLAGGALLMLSRRRKVVLVTPTDERAED</sequence>
<dbReference type="RefSeq" id="WP_154229563.1">
    <property type="nucleotide sequence ID" value="NZ_CP045309.1"/>
</dbReference>
<name>A0AAJ2ZB15_9ACTN</name>
<evidence type="ECO:0000313" key="5">
    <source>
        <dbReference type="EMBL" id="QGL50415.1"/>
    </source>
</evidence>
<keyword evidence="2" id="KW-0472">Membrane</keyword>
<feature type="compositionally biased region" description="Low complexity" evidence="1">
    <location>
        <begin position="347"/>
        <end position="360"/>
    </location>
</feature>
<dbReference type="Proteomes" id="UP000402241">
    <property type="component" value="Chromosome"/>
</dbReference>
<reference evidence="5 6" key="1">
    <citation type="submission" date="2019-10" db="EMBL/GenBank/DDBJ databases">
        <title>Genome Sequence of Micromonospora terminaliae DSM 101760.</title>
        <authorList>
            <person name="Guo L."/>
        </authorList>
    </citation>
    <scope>NUCLEOTIDE SEQUENCE [LARGE SCALE GENOMIC DNA]</scope>
    <source>
        <strain evidence="5 6">DSM 101760</strain>
    </source>
</reference>
<feature type="transmembrane region" description="Helical" evidence="2">
    <location>
        <begin position="376"/>
        <end position="396"/>
    </location>
</feature>
<evidence type="ECO:0000256" key="2">
    <source>
        <dbReference type="SAM" id="Phobius"/>
    </source>
</evidence>
<organism evidence="4 7">
    <name type="scientific">Micromonospora terminaliae</name>
    <dbReference type="NCBI Taxonomy" id="1914461"/>
    <lineage>
        <taxon>Bacteria</taxon>
        <taxon>Bacillati</taxon>
        <taxon>Actinomycetota</taxon>
        <taxon>Actinomycetes</taxon>
        <taxon>Micromonosporales</taxon>
        <taxon>Micromonosporaceae</taxon>
        <taxon>Micromonospora</taxon>
    </lineage>
</organism>
<proteinExistence type="predicted"/>
<feature type="compositionally biased region" description="Pro residues" evidence="1">
    <location>
        <begin position="332"/>
        <end position="346"/>
    </location>
</feature>
<keyword evidence="2" id="KW-1133">Transmembrane helix</keyword>
<keyword evidence="6" id="KW-1185">Reference proteome</keyword>
<keyword evidence="3" id="KW-0732">Signal</keyword>
<evidence type="ECO:0000256" key="1">
    <source>
        <dbReference type="SAM" id="MobiDB-lite"/>
    </source>
</evidence>
<reference evidence="4 7" key="2">
    <citation type="submission" date="2020-02" db="EMBL/GenBank/DDBJ databases">
        <title>WGS of Micromonospora spp. isolated from hot spring.</title>
        <authorList>
            <person name="Thawai C."/>
        </authorList>
    </citation>
    <scope>NUCLEOTIDE SEQUENCE [LARGE SCALE GENOMIC DNA]</scope>
    <source>
        <strain evidence="4 7">TMS7</strain>
    </source>
</reference>
<dbReference type="AlphaFoldDB" id="A0AAJ2ZB15"/>
<evidence type="ECO:0000313" key="4">
    <source>
        <dbReference type="EMBL" id="NES26226.1"/>
    </source>
</evidence>
<keyword evidence="2" id="KW-0812">Transmembrane</keyword>
<gene>
    <name evidence="4" type="ORF">G3561_01460</name>
    <name evidence="5" type="ORF">GCE86_27390</name>
</gene>
<feature type="region of interest" description="Disordered" evidence="1">
    <location>
        <begin position="288"/>
        <end position="364"/>
    </location>
</feature>
<dbReference type="Proteomes" id="UP000477779">
    <property type="component" value="Unassembled WGS sequence"/>
</dbReference>
<feature type="signal peptide" evidence="3">
    <location>
        <begin position="1"/>
        <end position="32"/>
    </location>
</feature>